<sequence>MNRRAVARVRTNGFDRVDHFTLGVPVSNFTIRSLLFVGCATAALSFATAASAQDAPATATAAATDGTLGDIVVTAERRSENLQKVPISVGVLQGSDLRDYTAGGSDTLLELANRVPGLYAETTTGKIFPRFYIRGLGNIDFYLGASQPVSIIQDDVVLEHVVLKSNPVYDVAQIEVLRGPQGTLFGRNTTAGIIKFDTNKPTNEFTGRATASYGTYNTVTLDAGVGGPIVKDVLSFRVSGLYQHRDNWITNTYTGTTSADGTTGGKDKLGGFDEKDIRVQLELTPPDTGFTGLLSAHARDYSGTSTIFHRGGIPKGSNDVSNTPRAFVGLDEGAGNPQAYKTYGTSLNMKNDFGGVTLTSISAYETTSGYSRGDTDGGVATNFPGGLFFGESQGRVRDLDQLTQEVRLANNSTGRFKWQIGGIYFYSRDNTEFDQRGFFLLPGQAARNPNNFVLLRNTNTSYAGFGQASYEIVPKLTITGGVRVTNDTKSTRLVIGPHNAAGVSTFPATAPTFVRLSDTQPSWDVALRYQASDDVSLFARVAHSFRGPTIQGRNAVFSSAFVTAGSETITSYEAGFKSNLLGNTLRFNATGFYYKVKNIQLNGNDANNNGLLFNADQAQAWGGEAELTWRPVPNLTMGLGASVLHTEINDTRVYTPVCKLNGVVTCTVLNPMINVGAATLAQINGNPLPNAPKYQLDGNARYDFPLGNGGKLFVGGDVTLQGYTSLVPYKTVEYTTDGTFEAGLKAGYTAPEGAYEIAVFTRNVTNEKNLKGVLDNYNAAVFNDPRIVGVQLSGKF</sequence>
<protein>
    <submittedName>
        <fullName evidence="15">TonB-dependent receptor</fullName>
    </submittedName>
</protein>
<keyword evidence="5 11" id="KW-0812">Transmembrane</keyword>
<evidence type="ECO:0000256" key="8">
    <source>
        <dbReference type="ARBA" id="ARBA00023077"/>
    </source>
</evidence>
<evidence type="ECO:0000256" key="9">
    <source>
        <dbReference type="ARBA" id="ARBA00023136"/>
    </source>
</evidence>
<dbReference type="PROSITE" id="PS52016">
    <property type="entry name" value="TONB_DEPENDENT_REC_3"/>
    <property type="match status" value="1"/>
</dbReference>
<evidence type="ECO:0000256" key="5">
    <source>
        <dbReference type="ARBA" id="ARBA00022692"/>
    </source>
</evidence>
<evidence type="ECO:0000313" key="16">
    <source>
        <dbReference type="Proteomes" id="UP000292085"/>
    </source>
</evidence>
<comment type="caution">
    <text evidence="15">The sequence shown here is derived from an EMBL/GenBank/DDBJ whole genome shotgun (WGS) entry which is preliminary data.</text>
</comment>
<organism evidence="15 16">
    <name type="scientific">Sphingomonas populi</name>
    <dbReference type="NCBI Taxonomy" id="2484750"/>
    <lineage>
        <taxon>Bacteria</taxon>
        <taxon>Pseudomonadati</taxon>
        <taxon>Pseudomonadota</taxon>
        <taxon>Alphaproteobacteria</taxon>
        <taxon>Sphingomonadales</taxon>
        <taxon>Sphingomonadaceae</taxon>
        <taxon>Sphingomonas</taxon>
    </lineage>
</organism>
<comment type="subcellular location">
    <subcellularLocation>
        <location evidence="1 11">Cell outer membrane</location>
        <topology evidence="1 11">Multi-pass membrane protein</topology>
    </subcellularLocation>
</comment>
<evidence type="ECO:0000259" key="13">
    <source>
        <dbReference type="Pfam" id="PF00593"/>
    </source>
</evidence>
<dbReference type="AlphaFoldDB" id="A0A4Q6Y4M8"/>
<dbReference type="PANTHER" id="PTHR32552:SF81">
    <property type="entry name" value="TONB-DEPENDENT OUTER MEMBRANE RECEPTOR"/>
    <property type="match status" value="1"/>
</dbReference>
<dbReference type="InterPro" id="IPR012910">
    <property type="entry name" value="Plug_dom"/>
</dbReference>
<keyword evidence="15" id="KW-0675">Receptor</keyword>
<keyword evidence="6" id="KW-0408">Iron</keyword>
<evidence type="ECO:0000256" key="10">
    <source>
        <dbReference type="ARBA" id="ARBA00023237"/>
    </source>
</evidence>
<proteinExistence type="inferred from homology"/>
<evidence type="ECO:0000256" key="4">
    <source>
        <dbReference type="ARBA" id="ARBA00022496"/>
    </source>
</evidence>
<accession>A0A4Q6Y4M8</accession>
<evidence type="ECO:0000256" key="7">
    <source>
        <dbReference type="ARBA" id="ARBA00023065"/>
    </source>
</evidence>
<dbReference type="InterPro" id="IPR036942">
    <property type="entry name" value="Beta-barrel_TonB_sf"/>
</dbReference>
<reference evidence="15 16" key="1">
    <citation type="submission" date="2019-02" db="EMBL/GenBank/DDBJ databases">
        <authorList>
            <person name="Li Y."/>
        </authorList>
    </citation>
    <scope>NUCLEOTIDE SEQUENCE [LARGE SCALE GENOMIC DNA]</scope>
    <source>
        <strain evidence="15 16">3-7</strain>
    </source>
</reference>
<keyword evidence="7" id="KW-0406">Ion transport</keyword>
<keyword evidence="16" id="KW-1185">Reference proteome</keyword>
<evidence type="ECO:0000256" key="11">
    <source>
        <dbReference type="PROSITE-ProRule" id="PRU01360"/>
    </source>
</evidence>
<dbReference type="GO" id="GO:0009279">
    <property type="term" value="C:cell outer membrane"/>
    <property type="evidence" value="ECO:0007669"/>
    <property type="project" value="UniProtKB-SubCell"/>
</dbReference>
<name>A0A4Q6Y4M8_9SPHN</name>
<evidence type="ECO:0000256" key="1">
    <source>
        <dbReference type="ARBA" id="ARBA00004571"/>
    </source>
</evidence>
<evidence type="ECO:0000313" key="15">
    <source>
        <dbReference type="EMBL" id="RZF64337.1"/>
    </source>
</evidence>
<keyword evidence="9 11" id="KW-0472">Membrane</keyword>
<feature type="domain" description="TonB-dependent receptor plug" evidence="14">
    <location>
        <begin position="82"/>
        <end position="193"/>
    </location>
</feature>
<keyword evidence="2 11" id="KW-0813">Transport</keyword>
<evidence type="ECO:0000256" key="2">
    <source>
        <dbReference type="ARBA" id="ARBA00022448"/>
    </source>
</evidence>
<evidence type="ECO:0000256" key="3">
    <source>
        <dbReference type="ARBA" id="ARBA00022452"/>
    </source>
</evidence>
<dbReference type="OrthoDB" id="127311at2"/>
<dbReference type="Proteomes" id="UP000292085">
    <property type="component" value="Unassembled WGS sequence"/>
</dbReference>
<dbReference type="Gene3D" id="2.40.170.20">
    <property type="entry name" value="TonB-dependent receptor, beta-barrel domain"/>
    <property type="match status" value="1"/>
</dbReference>
<dbReference type="SUPFAM" id="SSF56935">
    <property type="entry name" value="Porins"/>
    <property type="match status" value="1"/>
</dbReference>
<keyword evidence="3 11" id="KW-1134">Transmembrane beta strand</keyword>
<dbReference type="Pfam" id="PF07715">
    <property type="entry name" value="Plug"/>
    <property type="match status" value="1"/>
</dbReference>
<gene>
    <name evidence="15" type="ORF">EWE75_11305</name>
</gene>
<evidence type="ECO:0000256" key="12">
    <source>
        <dbReference type="RuleBase" id="RU003357"/>
    </source>
</evidence>
<keyword evidence="8 12" id="KW-0798">TonB box</keyword>
<dbReference type="InterPro" id="IPR039426">
    <property type="entry name" value="TonB-dep_rcpt-like"/>
</dbReference>
<dbReference type="PANTHER" id="PTHR32552">
    <property type="entry name" value="FERRICHROME IRON RECEPTOR-RELATED"/>
    <property type="match status" value="1"/>
</dbReference>
<dbReference type="EMBL" id="SGIS01000015">
    <property type="protein sequence ID" value="RZF64337.1"/>
    <property type="molecule type" value="Genomic_DNA"/>
</dbReference>
<keyword evidence="10 11" id="KW-0998">Cell outer membrane</keyword>
<dbReference type="GO" id="GO:0006826">
    <property type="term" value="P:iron ion transport"/>
    <property type="evidence" value="ECO:0007669"/>
    <property type="project" value="UniProtKB-KW"/>
</dbReference>
<feature type="domain" description="TonB-dependent receptor-like beta-barrel" evidence="13">
    <location>
        <begin position="299"/>
        <end position="751"/>
    </location>
</feature>
<evidence type="ECO:0000256" key="6">
    <source>
        <dbReference type="ARBA" id="ARBA00023004"/>
    </source>
</evidence>
<dbReference type="InterPro" id="IPR000531">
    <property type="entry name" value="Beta-barrel_TonB"/>
</dbReference>
<keyword evidence="4" id="KW-0410">Iron transport</keyword>
<comment type="similarity">
    <text evidence="11 12">Belongs to the TonB-dependent receptor family.</text>
</comment>
<dbReference type="Pfam" id="PF00593">
    <property type="entry name" value="TonB_dep_Rec_b-barrel"/>
    <property type="match status" value="1"/>
</dbReference>
<evidence type="ECO:0000259" key="14">
    <source>
        <dbReference type="Pfam" id="PF07715"/>
    </source>
</evidence>